<sequence>EGVEVPYSFEGSFSTLIEIDSTVDVSFIIVREVAKLEPPLINLREGQGEGTIEITAKVVFYGHDITNNK</sequence>
<feature type="non-terminal residue" evidence="1">
    <location>
        <position position="1"/>
    </location>
</feature>
<accession>X1UUJ0</accession>
<comment type="caution">
    <text evidence="1">The sequence shown here is derived from an EMBL/GenBank/DDBJ whole genome shotgun (WGS) entry which is preliminary data.</text>
</comment>
<organism evidence="1">
    <name type="scientific">marine sediment metagenome</name>
    <dbReference type="NCBI Taxonomy" id="412755"/>
    <lineage>
        <taxon>unclassified sequences</taxon>
        <taxon>metagenomes</taxon>
        <taxon>ecological metagenomes</taxon>
    </lineage>
</organism>
<name>X1UUJ0_9ZZZZ</name>
<reference evidence="1" key="1">
    <citation type="journal article" date="2014" name="Front. Microbiol.">
        <title>High frequency of phylogenetically diverse reductive dehalogenase-homologous genes in deep subseafloor sedimentary metagenomes.</title>
        <authorList>
            <person name="Kawai M."/>
            <person name="Futagami T."/>
            <person name="Toyoda A."/>
            <person name="Takaki Y."/>
            <person name="Nishi S."/>
            <person name="Hori S."/>
            <person name="Arai W."/>
            <person name="Tsubouchi T."/>
            <person name="Morono Y."/>
            <person name="Uchiyama I."/>
            <person name="Ito T."/>
            <person name="Fujiyama A."/>
            <person name="Inagaki F."/>
            <person name="Takami H."/>
        </authorList>
    </citation>
    <scope>NUCLEOTIDE SEQUENCE</scope>
    <source>
        <strain evidence="1">Expedition CK06-06</strain>
    </source>
</reference>
<evidence type="ECO:0000313" key="1">
    <source>
        <dbReference type="EMBL" id="GAJ21168.1"/>
    </source>
</evidence>
<proteinExistence type="predicted"/>
<protein>
    <submittedName>
        <fullName evidence="1">Uncharacterized protein</fullName>
    </submittedName>
</protein>
<dbReference type="EMBL" id="BARW01042244">
    <property type="protein sequence ID" value="GAJ21168.1"/>
    <property type="molecule type" value="Genomic_DNA"/>
</dbReference>
<gene>
    <name evidence="1" type="ORF">S12H4_62739</name>
</gene>
<dbReference type="AlphaFoldDB" id="X1UUJ0"/>
<feature type="non-terminal residue" evidence="1">
    <location>
        <position position="69"/>
    </location>
</feature>